<gene>
    <name evidence="1" type="ORF">EAG_02684</name>
</gene>
<evidence type="ECO:0000313" key="1">
    <source>
        <dbReference type="EMBL" id="EFN60462.1"/>
    </source>
</evidence>
<dbReference type="InParanoid" id="E2B1H8"/>
<accession>E2B1H8</accession>
<reference evidence="1 2" key="1">
    <citation type="journal article" date="2010" name="Science">
        <title>Genomic comparison of the ants Camponotus floridanus and Harpegnathos saltator.</title>
        <authorList>
            <person name="Bonasio R."/>
            <person name="Zhang G."/>
            <person name="Ye C."/>
            <person name="Mutti N.S."/>
            <person name="Fang X."/>
            <person name="Qin N."/>
            <person name="Donahue G."/>
            <person name="Yang P."/>
            <person name="Li Q."/>
            <person name="Li C."/>
            <person name="Zhang P."/>
            <person name="Huang Z."/>
            <person name="Berger S.L."/>
            <person name="Reinberg D."/>
            <person name="Wang J."/>
            <person name="Liebig J."/>
        </authorList>
    </citation>
    <scope>NUCLEOTIDE SEQUENCE [LARGE SCALE GENOMIC DNA]</scope>
    <source>
        <strain evidence="2">C129</strain>
    </source>
</reference>
<dbReference type="InterPro" id="IPR036397">
    <property type="entry name" value="RNaseH_sf"/>
</dbReference>
<keyword evidence="2" id="KW-1185">Reference proteome</keyword>
<feature type="non-terminal residue" evidence="1">
    <location>
        <position position="57"/>
    </location>
</feature>
<dbReference type="Gene3D" id="3.30.420.10">
    <property type="entry name" value="Ribonuclease H-like superfamily/Ribonuclease H"/>
    <property type="match status" value="1"/>
</dbReference>
<protein>
    <submittedName>
        <fullName evidence="1">Uncharacterized protein</fullName>
    </submittedName>
</protein>
<name>E2B1H8_CAMFO</name>
<feature type="non-terminal residue" evidence="1">
    <location>
        <position position="1"/>
    </location>
</feature>
<evidence type="ECO:0000313" key="2">
    <source>
        <dbReference type="Proteomes" id="UP000000311"/>
    </source>
</evidence>
<dbReference type="AlphaFoldDB" id="E2B1H8"/>
<proteinExistence type="predicted"/>
<dbReference type="Proteomes" id="UP000000311">
    <property type="component" value="Unassembled WGS sequence"/>
</dbReference>
<dbReference type="EMBL" id="GL444930">
    <property type="protein sequence ID" value="EFN60462.1"/>
    <property type="molecule type" value="Genomic_DNA"/>
</dbReference>
<organism evidence="2">
    <name type="scientific">Camponotus floridanus</name>
    <name type="common">Florida carpenter ant</name>
    <dbReference type="NCBI Taxonomy" id="104421"/>
    <lineage>
        <taxon>Eukaryota</taxon>
        <taxon>Metazoa</taxon>
        <taxon>Ecdysozoa</taxon>
        <taxon>Arthropoda</taxon>
        <taxon>Hexapoda</taxon>
        <taxon>Insecta</taxon>
        <taxon>Pterygota</taxon>
        <taxon>Neoptera</taxon>
        <taxon>Endopterygota</taxon>
        <taxon>Hymenoptera</taxon>
        <taxon>Apocrita</taxon>
        <taxon>Aculeata</taxon>
        <taxon>Formicoidea</taxon>
        <taxon>Formicidae</taxon>
        <taxon>Formicinae</taxon>
        <taxon>Camponotus</taxon>
    </lineage>
</organism>
<dbReference type="GO" id="GO:0003676">
    <property type="term" value="F:nucleic acid binding"/>
    <property type="evidence" value="ECO:0007669"/>
    <property type="project" value="InterPro"/>
</dbReference>
<sequence length="57" mass="6726">ILKNKIYHILPENAKILKNRIRNACADITSLMISRVKENFMRRIALCLEEDGYIEHL</sequence>